<evidence type="ECO:0000313" key="2">
    <source>
        <dbReference type="EMBL" id="KAG2379622.1"/>
    </source>
</evidence>
<evidence type="ECO:0000313" key="3">
    <source>
        <dbReference type="Proteomes" id="UP000816034"/>
    </source>
</evidence>
<comment type="caution">
    <text evidence="2">The sequence shown here is derived from an EMBL/GenBank/DDBJ whole genome shotgun (WGS) entry which is preliminary data.</text>
</comment>
<gene>
    <name evidence="2" type="ORF">C9374_006739</name>
</gene>
<name>A0AA88GLI7_NAELO</name>
<feature type="region of interest" description="Disordered" evidence="1">
    <location>
        <begin position="211"/>
        <end position="236"/>
    </location>
</feature>
<dbReference type="GeneID" id="68099193"/>
<proteinExistence type="predicted"/>
<dbReference type="EMBL" id="PYSW02000028">
    <property type="protein sequence ID" value="KAG2379622.1"/>
    <property type="molecule type" value="Genomic_DNA"/>
</dbReference>
<feature type="compositionally biased region" description="Polar residues" evidence="1">
    <location>
        <begin position="211"/>
        <end position="234"/>
    </location>
</feature>
<dbReference type="RefSeq" id="XP_044546884.1">
    <property type="nucleotide sequence ID" value="XM_044696632.1"/>
</dbReference>
<dbReference type="AlphaFoldDB" id="A0AA88GLI7"/>
<protein>
    <submittedName>
        <fullName evidence="2">Uncharacterized protein</fullName>
    </submittedName>
</protein>
<organism evidence="2 3">
    <name type="scientific">Naegleria lovaniensis</name>
    <name type="common">Amoeba</name>
    <dbReference type="NCBI Taxonomy" id="51637"/>
    <lineage>
        <taxon>Eukaryota</taxon>
        <taxon>Discoba</taxon>
        <taxon>Heterolobosea</taxon>
        <taxon>Tetramitia</taxon>
        <taxon>Eutetramitia</taxon>
        <taxon>Vahlkampfiidae</taxon>
        <taxon>Naegleria</taxon>
    </lineage>
</organism>
<keyword evidence="3" id="KW-1185">Reference proteome</keyword>
<reference evidence="2 3" key="1">
    <citation type="journal article" date="2018" name="BMC Genomics">
        <title>The genome of Naegleria lovaniensis, the basis for a comparative approach to unravel pathogenicity factors of the human pathogenic amoeba N. fowleri.</title>
        <authorList>
            <person name="Liechti N."/>
            <person name="Schurch N."/>
            <person name="Bruggmann R."/>
            <person name="Wittwer M."/>
        </authorList>
    </citation>
    <scope>NUCLEOTIDE SEQUENCE [LARGE SCALE GENOMIC DNA]</scope>
    <source>
        <strain evidence="2 3">ATCC 30569</strain>
    </source>
</reference>
<dbReference type="Proteomes" id="UP000816034">
    <property type="component" value="Unassembled WGS sequence"/>
</dbReference>
<accession>A0AA88GLI7</accession>
<evidence type="ECO:0000256" key="1">
    <source>
        <dbReference type="SAM" id="MobiDB-lite"/>
    </source>
</evidence>
<sequence>MTFGGHYTPYFDPSFDAHKEYRKEFILKKYRSTSNKLQSSSYSKLFDDRSLRGVSAWLKEQATETERKEFHALFKRLGDHYQHLETQNNPFKAESEVDRYFYVASSYGHGVLSEKAIKCVASYFKNHSQTCQADMNVFKNVMSALTSFRKHIQPMSHEQSVFLESTPHLLDQKKSKPVYEVAAEKWQNNKTSSQQGERPKSAPAIQNLSFQRRNVKNSTFNNNSPLTSRPSTSHLAKMHDRNFNTKKPYAYLPTQGTNLPTSKTYFARPNSKTLSQYVKTEPAWKATTCATASGGVVEPAFTSVLDENSFQPSSARSKCSSLEQEKKIKDSKQPITKQAQNKESKIAIGKTTYGSTYQPQVNIKSKPFHQTTHHSKPYGDYGTVDFLTEYCKRFASKR</sequence>